<sequence length="201" mass="23306">MLSKQLEQRENHPALSGKKIFILSASTFKKALDPEAPKCLSLRIEKLPGGESVGYAFQSWMGEGFPIHRGDIFHTINRLRKLRLNKRALEVMEWVVRERPYRLKELDYSYLLEFTTKHHGISHGEKLFLCVPSEFQNELLYNNLVISCLEKGVIRLSLDYMKKMREHGHPISYLIFNRLIILHSSPGSRKMIPKNPCSNEG</sequence>
<reference evidence="2" key="1">
    <citation type="submission" date="2022-11" db="EMBL/GenBank/DDBJ databases">
        <authorList>
            <person name="Hyden B.L."/>
            <person name="Feng K."/>
            <person name="Yates T."/>
            <person name="Jawdy S."/>
            <person name="Smart L.B."/>
            <person name="Muchero W."/>
        </authorList>
    </citation>
    <scope>NUCLEOTIDE SEQUENCE</scope>
    <source>
        <tissue evidence="2">Shoot tip</tissue>
    </source>
</reference>
<dbReference type="GO" id="GO:0005739">
    <property type="term" value="C:mitochondrion"/>
    <property type="evidence" value="ECO:0007669"/>
    <property type="project" value="TreeGrafter"/>
</dbReference>
<organism evidence="2 3">
    <name type="scientific">Salix viminalis</name>
    <name type="common">Common osier</name>
    <name type="synonym">Basket willow</name>
    <dbReference type="NCBI Taxonomy" id="40686"/>
    <lineage>
        <taxon>Eukaryota</taxon>
        <taxon>Viridiplantae</taxon>
        <taxon>Streptophyta</taxon>
        <taxon>Embryophyta</taxon>
        <taxon>Tracheophyta</taxon>
        <taxon>Spermatophyta</taxon>
        <taxon>Magnoliopsida</taxon>
        <taxon>eudicotyledons</taxon>
        <taxon>Gunneridae</taxon>
        <taxon>Pentapetalae</taxon>
        <taxon>rosids</taxon>
        <taxon>fabids</taxon>
        <taxon>Malpighiales</taxon>
        <taxon>Salicaceae</taxon>
        <taxon>Saliceae</taxon>
        <taxon>Salix</taxon>
    </lineage>
</organism>
<dbReference type="InterPro" id="IPR011990">
    <property type="entry name" value="TPR-like_helical_dom_sf"/>
</dbReference>
<evidence type="ECO:0000256" key="1">
    <source>
        <dbReference type="ARBA" id="ARBA00007626"/>
    </source>
</evidence>
<keyword evidence="3" id="KW-1185">Reference proteome</keyword>
<dbReference type="Proteomes" id="UP001151529">
    <property type="component" value="Chromosome 9"/>
</dbReference>
<evidence type="ECO:0000313" key="2">
    <source>
        <dbReference type="EMBL" id="KAJ6670605.1"/>
    </source>
</evidence>
<comment type="caution">
    <text evidence="2">The sequence shown here is derived from an EMBL/GenBank/DDBJ whole genome shotgun (WGS) entry which is preliminary data.</text>
</comment>
<dbReference type="AlphaFoldDB" id="A0A9Q0SBA3"/>
<reference evidence="2" key="2">
    <citation type="journal article" date="2023" name="Int. J. Mol. Sci.">
        <title>De Novo Assembly and Annotation of 11 Diverse Shrub Willow (Salix) Genomes Reveals Novel Gene Organization in Sex-Linked Regions.</title>
        <authorList>
            <person name="Hyden B."/>
            <person name="Feng K."/>
            <person name="Yates T.B."/>
            <person name="Jawdy S."/>
            <person name="Cereghino C."/>
            <person name="Smart L.B."/>
            <person name="Muchero W."/>
        </authorList>
    </citation>
    <scope>NUCLEOTIDE SEQUENCE [LARGE SCALE GENOMIC DNA]</scope>
    <source>
        <tissue evidence="2">Shoot tip</tissue>
    </source>
</reference>
<proteinExistence type="inferred from homology"/>
<accession>A0A9Q0SBA3</accession>
<dbReference type="PANTHER" id="PTHR45717">
    <property type="entry name" value="OS12G0527900 PROTEIN"/>
    <property type="match status" value="1"/>
</dbReference>
<dbReference type="EMBL" id="JAPFFL010000019">
    <property type="protein sequence ID" value="KAJ6670605.1"/>
    <property type="molecule type" value="Genomic_DNA"/>
</dbReference>
<evidence type="ECO:0000313" key="3">
    <source>
        <dbReference type="Proteomes" id="UP001151529"/>
    </source>
</evidence>
<gene>
    <name evidence="2" type="ORF">OIU85_014464</name>
</gene>
<name>A0A9Q0SBA3_SALVM</name>
<protein>
    <submittedName>
        <fullName evidence="2">Uncharacterized protein</fullName>
    </submittedName>
</protein>
<dbReference type="Gene3D" id="1.25.40.10">
    <property type="entry name" value="Tetratricopeptide repeat domain"/>
    <property type="match status" value="1"/>
</dbReference>
<dbReference type="OrthoDB" id="185373at2759"/>
<dbReference type="PANTHER" id="PTHR45717:SF11">
    <property type="entry name" value="PENTACOTRIPEPTIDE-REPEAT REGION OF PRORP DOMAIN-CONTAINING PROTEIN"/>
    <property type="match status" value="1"/>
</dbReference>
<comment type="similarity">
    <text evidence="1">Belongs to the PPR family. P subfamily.</text>
</comment>